<dbReference type="PANTHER" id="PTHR30203:SF32">
    <property type="entry name" value="CATION EFFLUX SYSTEM PROTEIN CUSC"/>
    <property type="match status" value="1"/>
</dbReference>
<dbReference type="Proteomes" id="UP001339883">
    <property type="component" value="Unassembled WGS sequence"/>
</dbReference>
<gene>
    <name evidence="3" type="ORF">I2F25_08060</name>
</gene>
<dbReference type="Gene3D" id="2.20.200.10">
    <property type="entry name" value="Outer membrane efflux proteins (OEP)"/>
    <property type="match status" value="1"/>
</dbReference>
<sequence>MLQNLTLLLRWQESKEKKMKKNILAFGLATFILSGCSALVKTPYQAPAVNIPQNFQHSKPNAKQISIDSHADCWWTLFGDTNLNGLVEQVLQRNNNLAIAGLTLKQARLKAGLAENQQGLRASASSSAGHTLNLHTGNDQSQGFSLNGNVSYEVDLFGQLARQTESAQWEALATEQDLQATAQSLVSTTAKLYWQLAYLHESKTTAEESLNNSQKLYKLVHIQYKAGAVSDVDLTQAAQAVQSQQANLSRIAQSLVETRTAIAVLLHIPVQQLDITEPKRLPQIHLPQISSGLPAEILSRRPDLKAAELRLRKALATKDATTASFYPSINLTGGLGSSSTSLTQLLKNPILTLGANLSLPFIQYNDMKKNIAISQLDYEKAILQYRQTLYQAFADVENALSNRTELDYQVTAQAKNLALSQKAERLVLVQYKYGAVALKNVLDQQENSRAAQLSLVNTKQSQYNAYVTLMQALGGSPVTQLPK</sequence>
<keyword evidence="2" id="KW-0812">Transmembrane</keyword>
<proteinExistence type="inferred from homology"/>
<protein>
    <submittedName>
        <fullName evidence="3">Efflux transporter outer membrane subunit</fullName>
    </submittedName>
</protein>
<accession>A0ABU6DU55</accession>
<keyword evidence="4" id="KW-1185">Reference proteome</keyword>
<comment type="subcellular location">
    <subcellularLocation>
        <location evidence="2">Cell outer membrane</location>
        <topology evidence="2">Lipid-anchor</topology>
    </subcellularLocation>
</comment>
<organism evidence="3 4">
    <name type="scientific">Acinetobacter pollinis</name>
    <dbReference type="NCBI Taxonomy" id="2605270"/>
    <lineage>
        <taxon>Bacteria</taxon>
        <taxon>Pseudomonadati</taxon>
        <taxon>Pseudomonadota</taxon>
        <taxon>Gammaproteobacteria</taxon>
        <taxon>Moraxellales</taxon>
        <taxon>Moraxellaceae</taxon>
        <taxon>Acinetobacter</taxon>
    </lineage>
</organism>
<keyword evidence="2" id="KW-1134">Transmembrane beta strand</keyword>
<dbReference type="InterPro" id="IPR003423">
    <property type="entry name" value="OMP_efflux"/>
</dbReference>
<dbReference type="NCBIfam" id="TIGR01845">
    <property type="entry name" value="outer_NodT"/>
    <property type="match status" value="1"/>
</dbReference>
<evidence type="ECO:0000313" key="4">
    <source>
        <dbReference type="Proteomes" id="UP001339883"/>
    </source>
</evidence>
<dbReference type="Pfam" id="PF02321">
    <property type="entry name" value="OEP"/>
    <property type="match status" value="2"/>
</dbReference>
<comment type="similarity">
    <text evidence="1 2">Belongs to the outer membrane factor (OMF) (TC 1.B.17) family.</text>
</comment>
<reference evidence="3 4" key="1">
    <citation type="submission" date="2019-08" db="EMBL/GenBank/DDBJ databases">
        <title>Five species of Acinetobacter isolated from floral nectar and animal pollinators.</title>
        <authorList>
            <person name="Hendry T.A."/>
        </authorList>
    </citation>
    <scope>NUCLEOTIDE SEQUENCE [LARGE SCALE GENOMIC DNA]</scope>
    <source>
        <strain evidence="3 4">MD18.27</strain>
    </source>
</reference>
<evidence type="ECO:0000256" key="2">
    <source>
        <dbReference type="RuleBase" id="RU362097"/>
    </source>
</evidence>
<keyword evidence="2" id="KW-0472">Membrane</keyword>
<dbReference type="Gene3D" id="1.20.1600.10">
    <property type="entry name" value="Outer membrane efflux proteins (OEP)"/>
    <property type="match status" value="1"/>
</dbReference>
<name>A0ABU6DU55_9GAMM</name>
<dbReference type="PANTHER" id="PTHR30203">
    <property type="entry name" value="OUTER MEMBRANE CATION EFFLUX PROTEIN"/>
    <property type="match status" value="1"/>
</dbReference>
<evidence type="ECO:0000256" key="1">
    <source>
        <dbReference type="ARBA" id="ARBA00007613"/>
    </source>
</evidence>
<evidence type="ECO:0000313" key="3">
    <source>
        <dbReference type="EMBL" id="MEB5476991.1"/>
    </source>
</evidence>
<keyword evidence="2" id="KW-0564">Palmitate</keyword>
<comment type="caution">
    <text evidence="3">The sequence shown here is derived from an EMBL/GenBank/DDBJ whole genome shotgun (WGS) entry which is preliminary data.</text>
</comment>
<keyword evidence="2" id="KW-0449">Lipoprotein</keyword>
<dbReference type="InterPro" id="IPR010131">
    <property type="entry name" value="MdtP/NodT-like"/>
</dbReference>
<dbReference type="SUPFAM" id="SSF56954">
    <property type="entry name" value="Outer membrane efflux proteins (OEP)"/>
    <property type="match status" value="1"/>
</dbReference>
<dbReference type="EMBL" id="VTDN01000005">
    <property type="protein sequence ID" value="MEB5476991.1"/>
    <property type="molecule type" value="Genomic_DNA"/>
</dbReference>